<dbReference type="InterPro" id="IPR002181">
    <property type="entry name" value="Fibrinogen_a/b/g_C_dom"/>
</dbReference>
<evidence type="ECO:0000313" key="4">
    <source>
        <dbReference type="RefSeq" id="XP_070141076.1"/>
    </source>
</evidence>
<dbReference type="InterPro" id="IPR014716">
    <property type="entry name" value="Fibrinogen_a/b/g_C_1"/>
</dbReference>
<keyword evidence="3" id="KW-1185">Reference proteome</keyword>
<name>A0ABM4GED1_DROKI</name>
<reference evidence="4" key="1">
    <citation type="submission" date="2025-08" db="UniProtKB">
        <authorList>
            <consortium name="RefSeq"/>
        </authorList>
    </citation>
    <scope>IDENTIFICATION</scope>
    <source>
        <strain evidence="4">14028-0561.14</strain>
        <tissue evidence="4">Whole fly</tissue>
    </source>
</reference>
<dbReference type="PANTHER" id="PTHR19143">
    <property type="entry name" value="FIBRINOGEN/TENASCIN/ANGIOPOEITIN"/>
    <property type="match status" value="1"/>
</dbReference>
<dbReference type="PANTHER" id="PTHR19143:SF327">
    <property type="entry name" value="FI21813P1-RELATED"/>
    <property type="match status" value="1"/>
</dbReference>
<sequence length="530" mass="60565">MKKMQHCQNIHRKNTRCTYSSITYVSRCTTLKRVNRSKKLQLKYLNMKISSANKLPEEQGGSSQGSLIDTNSIRHICIVYPQKPNFEFQISGESDIDAASAAGDQNQVIGELKKTIKEKQSQISELEGRLKVTEIQLECQKDKINLYEVIVKDKDDVIRVLQNSIDLITKTSELAIKQLQKPEAGIVSCNNANNLQQENDLLESIDEMKSKVKENSVDNSEAQLQEFECQANEDSADSHEVDYNLDKFQEQLDKCKEENELLELKNSQQKLELDELKSKMIEFQKIEEGLRKQVSELENNFLSVSAKLKESSEKLAEYSLNIDSSSDKQEIVLLNNSKNPKVKLIERDGLEPFISVIEDIPSAGSGWIVIQRRIDGKSRLFANGKDVFENGFGDTNASFWLGLNLIHKLTTSQRHELYIQVVDCDDVTAYARYDHFEIGSKEENYKIKSLGSYSGNAGDAFRSLENAPIETWEFTDGYSYSWWGATPTNCNLNGYHNYLSEYRFYWGRLSLGNKECHLKSCQMLIRPKTK</sequence>
<dbReference type="Gene3D" id="3.90.215.10">
    <property type="entry name" value="Gamma Fibrinogen, chain A, domain 1"/>
    <property type="match status" value="1"/>
</dbReference>
<protein>
    <submittedName>
        <fullName evidence="4">Angiopoietin-related protein 5-like isoform X1</fullName>
    </submittedName>
</protein>
<feature type="coiled-coil region" evidence="1">
    <location>
        <begin position="195"/>
        <end position="300"/>
    </location>
</feature>
<feature type="domain" description="Fibrinogen C-terminal" evidence="2">
    <location>
        <begin position="319"/>
        <end position="490"/>
    </location>
</feature>
<gene>
    <name evidence="4" type="primary">LOC138928289</name>
</gene>
<dbReference type="InterPro" id="IPR050373">
    <property type="entry name" value="Fibrinogen_C-term_domain"/>
</dbReference>
<dbReference type="Pfam" id="PF00147">
    <property type="entry name" value="Fibrinogen_C"/>
    <property type="match status" value="1"/>
</dbReference>
<organism evidence="3 4">
    <name type="scientific">Drosophila kikkawai</name>
    <name type="common">Fruit fly</name>
    <dbReference type="NCBI Taxonomy" id="30033"/>
    <lineage>
        <taxon>Eukaryota</taxon>
        <taxon>Metazoa</taxon>
        <taxon>Ecdysozoa</taxon>
        <taxon>Arthropoda</taxon>
        <taxon>Hexapoda</taxon>
        <taxon>Insecta</taxon>
        <taxon>Pterygota</taxon>
        <taxon>Neoptera</taxon>
        <taxon>Endopterygota</taxon>
        <taxon>Diptera</taxon>
        <taxon>Brachycera</taxon>
        <taxon>Muscomorpha</taxon>
        <taxon>Ephydroidea</taxon>
        <taxon>Drosophilidae</taxon>
        <taxon>Drosophila</taxon>
        <taxon>Sophophora</taxon>
    </lineage>
</organism>
<dbReference type="PROSITE" id="PS51406">
    <property type="entry name" value="FIBRINOGEN_C_2"/>
    <property type="match status" value="1"/>
</dbReference>
<feature type="coiled-coil region" evidence="1">
    <location>
        <begin position="109"/>
        <end position="143"/>
    </location>
</feature>
<accession>A0ABM4GED1</accession>
<dbReference type="SUPFAM" id="SSF56496">
    <property type="entry name" value="Fibrinogen C-terminal domain-like"/>
    <property type="match status" value="1"/>
</dbReference>
<dbReference type="InterPro" id="IPR036056">
    <property type="entry name" value="Fibrinogen-like_C"/>
</dbReference>
<dbReference type="Proteomes" id="UP001652661">
    <property type="component" value="Chromosome 3L"/>
</dbReference>
<evidence type="ECO:0000313" key="3">
    <source>
        <dbReference type="Proteomes" id="UP001652661"/>
    </source>
</evidence>
<evidence type="ECO:0000259" key="2">
    <source>
        <dbReference type="PROSITE" id="PS51406"/>
    </source>
</evidence>
<dbReference type="RefSeq" id="XP_070141076.1">
    <property type="nucleotide sequence ID" value="XM_070284975.1"/>
</dbReference>
<evidence type="ECO:0000256" key="1">
    <source>
        <dbReference type="SAM" id="Coils"/>
    </source>
</evidence>
<dbReference type="GeneID" id="138928289"/>
<dbReference type="SMART" id="SM00186">
    <property type="entry name" value="FBG"/>
    <property type="match status" value="1"/>
</dbReference>
<keyword evidence="1" id="KW-0175">Coiled coil</keyword>
<proteinExistence type="predicted"/>